<sequence>MSEPSIEKIMPVMYKYPLEITYKDHTVLRKTGAENLIPETLNSIICQAFLIQNAFMTKHVFWKKNKEDIQRPLKILEDFLDLKENHNSSFGSHIYIVDEIPDIGLSMEVEKDVMVVQKSRIQDIIQSLQQLDDTVLHARRGLMEARETTRYHKFTVKRTKDDDIEIVIPSTNKELTSFFSDITSEKQLTDFVKDVKEHSHCPKPKTSPDPSASHKKPGHKEEHKTSGKKYIH</sequence>
<dbReference type="GeneID" id="96905589"/>
<gene>
    <name evidence="2" type="primary">NCAS0I02340</name>
    <name evidence="2" type="ordered locus">NCAS_0I02340</name>
</gene>
<keyword evidence="3" id="KW-1185">Reference proteome</keyword>
<dbReference type="KEGG" id="ncs:NCAS_0I02340"/>
<dbReference type="AlphaFoldDB" id="G0VK68"/>
<evidence type="ECO:0000313" key="2">
    <source>
        <dbReference type="EMBL" id="CCC71902.1"/>
    </source>
</evidence>
<dbReference type="EMBL" id="HE576760">
    <property type="protein sequence ID" value="CCC71902.1"/>
    <property type="molecule type" value="Genomic_DNA"/>
</dbReference>
<reference key="2">
    <citation type="submission" date="2011-08" db="EMBL/GenBank/DDBJ databases">
        <title>Genome sequence of Naumovozyma castellii.</title>
        <authorList>
            <person name="Gordon J.L."/>
            <person name="Armisen D."/>
            <person name="Proux-Wera E."/>
            <person name="OhEigeartaigh S.S."/>
            <person name="Byrne K.P."/>
            <person name="Wolfe K.H."/>
        </authorList>
    </citation>
    <scope>NUCLEOTIDE SEQUENCE</scope>
    <source>
        <strain>Type strain:CBS 4309</strain>
    </source>
</reference>
<organism evidence="2 3">
    <name type="scientific">Naumovozyma castellii</name>
    <name type="common">Yeast</name>
    <name type="synonym">Saccharomyces castellii</name>
    <dbReference type="NCBI Taxonomy" id="27288"/>
    <lineage>
        <taxon>Eukaryota</taxon>
        <taxon>Fungi</taxon>
        <taxon>Dikarya</taxon>
        <taxon>Ascomycota</taxon>
        <taxon>Saccharomycotina</taxon>
        <taxon>Saccharomycetes</taxon>
        <taxon>Saccharomycetales</taxon>
        <taxon>Saccharomycetaceae</taxon>
        <taxon>Naumovozyma</taxon>
    </lineage>
</organism>
<evidence type="ECO:0000313" key="3">
    <source>
        <dbReference type="Proteomes" id="UP000001640"/>
    </source>
</evidence>
<dbReference type="InParanoid" id="G0VK68"/>
<feature type="region of interest" description="Disordered" evidence="1">
    <location>
        <begin position="194"/>
        <end position="232"/>
    </location>
</feature>
<evidence type="ECO:0000256" key="1">
    <source>
        <dbReference type="SAM" id="MobiDB-lite"/>
    </source>
</evidence>
<accession>G0VK68</accession>
<protein>
    <submittedName>
        <fullName evidence="2">Uncharacterized protein</fullName>
    </submittedName>
</protein>
<dbReference type="HOGENOM" id="CLU_1195152_0_0_1"/>
<dbReference type="RefSeq" id="XP_003678244.1">
    <property type="nucleotide sequence ID" value="XM_003678196.1"/>
</dbReference>
<name>G0VK68_NAUCA</name>
<proteinExistence type="predicted"/>
<dbReference type="OMA" id="HVFWKKN"/>
<dbReference type="Proteomes" id="UP000001640">
    <property type="component" value="Chromosome 9"/>
</dbReference>
<reference evidence="2 3" key="1">
    <citation type="journal article" date="2011" name="Proc. Natl. Acad. Sci. U.S.A.">
        <title>Evolutionary erosion of yeast sex chromosomes by mating-type switching accidents.</title>
        <authorList>
            <person name="Gordon J.L."/>
            <person name="Armisen D."/>
            <person name="Proux-Wera E."/>
            <person name="Oheigeartaigh S.S."/>
            <person name="Byrne K.P."/>
            <person name="Wolfe K.H."/>
        </authorList>
    </citation>
    <scope>NUCLEOTIDE SEQUENCE [LARGE SCALE GENOMIC DNA]</scope>
    <source>
        <strain evidence="3">ATCC 76901 / BCRC 22586 / CBS 4309 / NBRC 1992 / NRRL Y-12630</strain>
    </source>
</reference>
<dbReference type="OrthoDB" id="10483864at2759"/>